<proteinExistence type="predicted"/>
<sequence length="138" mass="16226">MKRIFLFFFCFLFLLTPTANAIQPTKTEATRENLLEDAVIDLLQPQMYEAVKEFYGTTYDKAFQCLKVVDIKKLHHPGSWMFEATLEGMTYSGAHSPPHDIFTVTVKKDWEDSNWVLKDYKVRKYDPNNQEYECREPA</sequence>
<protein>
    <recommendedName>
        <fullName evidence="4">DUF3888 domain-containing protein</fullName>
    </recommendedName>
</protein>
<reference evidence="2 3" key="1">
    <citation type="submission" date="2017-08" db="EMBL/GenBank/DDBJ databases">
        <title>Virgibacillus indicus sp. nov. and Virgibacillus profoundi sp. nov, two moderately halophilic bacteria isolated from marine sediment by using the Microfluidic Streak Plate.</title>
        <authorList>
            <person name="Xu B."/>
            <person name="Hu B."/>
            <person name="Wang J."/>
            <person name="Zhu Y."/>
            <person name="Huang L."/>
            <person name="Du W."/>
            <person name="Huang Y."/>
        </authorList>
    </citation>
    <scope>NUCLEOTIDE SEQUENCE [LARGE SCALE GENOMIC DNA]</scope>
    <source>
        <strain evidence="2 3">IO3-P2-C2</strain>
    </source>
</reference>
<feature type="chain" id="PRO_5013034843" description="DUF3888 domain-containing protein" evidence="1">
    <location>
        <begin position="22"/>
        <end position="138"/>
    </location>
</feature>
<evidence type="ECO:0000313" key="3">
    <source>
        <dbReference type="Proteomes" id="UP000216498"/>
    </source>
</evidence>
<dbReference type="OrthoDB" id="2882996at2"/>
<accession>A0A265N5B5</accession>
<evidence type="ECO:0000256" key="1">
    <source>
        <dbReference type="SAM" id="SignalP"/>
    </source>
</evidence>
<feature type="signal peptide" evidence="1">
    <location>
        <begin position="1"/>
        <end position="21"/>
    </location>
</feature>
<dbReference type="Pfam" id="PF13027">
    <property type="entry name" value="DUF3888"/>
    <property type="match status" value="1"/>
</dbReference>
<dbReference type="InterPro" id="IPR024984">
    <property type="entry name" value="DUF3888"/>
</dbReference>
<dbReference type="Proteomes" id="UP000216498">
    <property type="component" value="Unassembled WGS sequence"/>
</dbReference>
<gene>
    <name evidence="2" type="ORF">CIL03_18630</name>
</gene>
<dbReference type="EMBL" id="NPMS01000016">
    <property type="protein sequence ID" value="OZU87047.1"/>
    <property type="molecule type" value="Genomic_DNA"/>
</dbReference>
<dbReference type="AlphaFoldDB" id="A0A265N5B5"/>
<comment type="caution">
    <text evidence="2">The sequence shown here is derived from an EMBL/GenBank/DDBJ whole genome shotgun (WGS) entry which is preliminary data.</text>
</comment>
<evidence type="ECO:0008006" key="4">
    <source>
        <dbReference type="Google" id="ProtNLM"/>
    </source>
</evidence>
<name>A0A265N5B5_9BACI</name>
<keyword evidence="1" id="KW-0732">Signal</keyword>
<organism evidence="2 3">
    <name type="scientific">Virgibacillus indicus</name>
    <dbReference type="NCBI Taxonomy" id="2024554"/>
    <lineage>
        <taxon>Bacteria</taxon>
        <taxon>Bacillati</taxon>
        <taxon>Bacillota</taxon>
        <taxon>Bacilli</taxon>
        <taxon>Bacillales</taxon>
        <taxon>Bacillaceae</taxon>
        <taxon>Virgibacillus</taxon>
    </lineage>
</organism>
<dbReference type="RefSeq" id="WP_094887395.1">
    <property type="nucleotide sequence ID" value="NZ_NPMS01000016.1"/>
</dbReference>
<keyword evidence="3" id="KW-1185">Reference proteome</keyword>
<evidence type="ECO:0000313" key="2">
    <source>
        <dbReference type="EMBL" id="OZU87047.1"/>
    </source>
</evidence>